<evidence type="ECO:0000313" key="4">
    <source>
        <dbReference type="Proteomes" id="UP000093343"/>
    </source>
</evidence>
<dbReference type="InterPro" id="IPR050834">
    <property type="entry name" value="Glycosyltransf_2"/>
</dbReference>
<evidence type="ECO:0000256" key="1">
    <source>
        <dbReference type="SAM" id="Phobius"/>
    </source>
</evidence>
<gene>
    <name evidence="3" type="ORF">FLP_18165</name>
</gene>
<keyword evidence="1" id="KW-0812">Transmembrane</keyword>
<keyword evidence="4" id="KW-1185">Reference proteome</keyword>
<protein>
    <submittedName>
        <fullName evidence="3">Glycosyl transferase</fullName>
    </submittedName>
</protein>
<evidence type="ECO:0000259" key="2">
    <source>
        <dbReference type="Pfam" id="PF00535"/>
    </source>
</evidence>
<dbReference type="Proteomes" id="UP000093343">
    <property type="component" value="Unassembled WGS sequence"/>
</dbReference>
<keyword evidence="1" id="KW-1133">Transmembrane helix</keyword>
<reference evidence="4" key="1">
    <citation type="submission" date="2016-03" db="EMBL/GenBank/DDBJ databases">
        <title>Draft genome sequence of Paenibacillus glacialis DSM 22343.</title>
        <authorList>
            <person name="Shin S.-K."/>
            <person name="Yi H."/>
        </authorList>
    </citation>
    <scope>NUCLEOTIDE SEQUENCE [LARGE SCALE GENOMIC DNA]</scope>
    <source>
        <strain evidence="4">CCUG 60099</strain>
    </source>
</reference>
<dbReference type="Pfam" id="PF00535">
    <property type="entry name" value="Glycos_transf_2"/>
    <property type="match status" value="1"/>
</dbReference>
<dbReference type="EMBL" id="LVEN01000042">
    <property type="protein sequence ID" value="OCB70602.1"/>
    <property type="molecule type" value="Genomic_DNA"/>
</dbReference>
<sequence length="513" mass="59583">MIIIYHKKNKVVEVKGNNENIFFSSTNIAKTLFELGGLFPDKLIVWCHYDLKSSLNVAEFPAIFHHNKIMASYNPFNKSFISNAIGYVEDSPFIKINKKVNYPTWQISSYAGGIQGGILLALKFQISTRTSFDYFLHSLAKLAMPIGLLCYSEPKILKDVLIAETKKNSDNFILFRFIKQHYKTRWIFLLFINLFLYERKTAFLPVVFSLFYSRRKLKNDFLLEEIPVQSKNKVIDSGTIDVILPTIGRKQYLYDVLKDLSRQTYLPVNVIIVEQNPTPNTVTELDYINDEVWPFAIKHIFTHQAGAVNARNMALAEVKSEWVFLNDDDNRFEAHLLEKTIINIQNYGAKAVSTSYLQYNEIKTDLVVNQSSIFGSGNSFILSNLLEKVEFNKMFAFGYGEDSDFGMQLRNVGIDIIYFPKPEILHLKAPMGGFRTKPVLEWQKDFIQPKPSPTIMLYKILHQSTEQINGYKTILFLKFYKVQSIKNPFLYFFSFKKQWKQSDYWANQLKNKP</sequence>
<dbReference type="RefSeq" id="WP_065450919.1">
    <property type="nucleotide sequence ID" value="NZ_LVEN01000042.1"/>
</dbReference>
<dbReference type="GO" id="GO:0016740">
    <property type="term" value="F:transferase activity"/>
    <property type="evidence" value="ECO:0007669"/>
    <property type="project" value="UniProtKB-KW"/>
</dbReference>
<proteinExistence type="predicted"/>
<dbReference type="InterPro" id="IPR001173">
    <property type="entry name" value="Glyco_trans_2-like"/>
</dbReference>
<keyword evidence="3" id="KW-0808">Transferase</keyword>
<dbReference type="PANTHER" id="PTHR43685">
    <property type="entry name" value="GLYCOSYLTRANSFERASE"/>
    <property type="match status" value="1"/>
</dbReference>
<dbReference type="InterPro" id="IPR029044">
    <property type="entry name" value="Nucleotide-diphossugar_trans"/>
</dbReference>
<feature type="domain" description="Glycosyltransferase 2-like" evidence="2">
    <location>
        <begin position="242"/>
        <end position="370"/>
    </location>
</feature>
<organism evidence="3 4">
    <name type="scientific">Flavobacterium piscis</name>
    <dbReference type="NCBI Taxonomy" id="1114874"/>
    <lineage>
        <taxon>Bacteria</taxon>
        <taxon>Pseudomonadati</taxon>
        <taxon>Bacteroidota</taxon>
        <taxon>Flavobacteriia</taxon>
        <taxon>Flavobacteriales</taxon>
        <taxon>Flavobacteriaceae</taxon>
        <taxon>Flavobacterium</taxon>
    </lineage>
</organism>
<comment type="caution">
    <text evidence="3">The sequence shown here is derived from an EMBL/GenBank/DDBJ whole genome shotgun (WGS) entry which is preliminary data.</text>
</comment>
<keyword evidence="1" id="KW-0472">Membrane</keyword>
<accession>A0ABX2XEW4</accession>
<dbReference type="CDD" id="cd00761">
    <property type="entry name" value="Glyco_tranf_GTA_type"/>
    <property type="match status" value="1"/>
</dbReference>
<feature type="transmembrane region" description="Helical" evidence="1">
    <location>
        <begin position="186"/>
        <end position="212"/>
    </location>
</feature>
<evidence type="ECO:0000313" key="3">
    <source>
        <dbReference type="EMBL" id="OCB70602.1"/>
    </source>
</evidence>
<dbReference type="SUPFAM" id="SSF53448">
    <property type="entry name" value="Nucleotide-diphospho-sugar transferases"/>
    <property type="match status" value="1"/>
</dbReference>
<dbReference type="Gene3D" id="3.90.550.10">
    <property type="entry name" value="Spore Coat Polysaccharide Biosynthesis Protein SpsA, Chain A"/>
    <property type="match status" value="1"/>
</dbReference>
<dbReference type="PANTHER" id="PTHR43685:SF2">
    <property type="entry name" value="GLYCOSYLTRANSFERASE 2-LIKE DOMAIN-CONTAINING PROTEIN"/>
    <property type="match status" value="1"/>
</dbReference>
<name>A0ABX2XEW4_9FLAO</name>